<gene>
    <name evidence="3" type="ORF">CTheo_5009</name>
</gene>
<name>A0A5N5QJ41_9AGAM</name>
<accession>A0A5N5QJ41</accession>
<feature type="chain" id="PRO_5024321553" evidence="2">
    <location>
        <begin position="28"/>
        <end position="740"/>
    </location>
</feature>
<feature type="compositionally biased region" description="Polar residues" evidence="1">
    <location>
        <begin position="604"/>
        <end position="624"/>
    </location>
</feature>
<reference evidence="3 4" key="1">
    <citation type="journal article" date="2019" name="Fungal Biol. Biotechnol.">
        <title>Draft genome sequence of fastidious pathogen Ceratobasidium theobromae, which causes vascular-streak dieback in Theobroma cacao.</title>
        <authorList>
            <person name="Ali S.S."/>
            <person name="Asman A."/>
            <person name="Shao J."/>
            <person name="Firmansyah A.P."/>
            <person name="Susilo A.W."/>
            <person name="Rosmana A."/>
            <person name="McMahon P."/>
            <person name="Junaid M."/>
            <person name="Guest D."/>
            <person name="Kheng T.Y."/>
            <person name="Meinhardt L.W."/>
            <person name="Bailey B.A."/>
        </authorList>
    </citation>
    <scope>NUCLEOTIDE SEQUENCE [LARGE SCALE GENOMIC DNA]</scope>
    <source>
        <strain evidence="3 4">CT2</strain>
    </source>
</reference>
<feature type="region of interest" description="Disordered" evidence="1">
    <location>
        <begin position="583"/>
        <end position="638"/>
    </location>
</feature>
<evidence type="ECO:0000313" key="3">
    <source>
        <dbReference type="EMBL" id="KAB5591543.1"/>
    </source>
</evidence>
<sequence>MTPTKSRFTHLLVSITIALMLSPTVGALPRQERTRNQSIPPRALVKLPPDLSTRSTLFCCGERGSGASRARFIRWTEATRMSEDSREVRLKEQLPLEKYESLLKYYDWGEHLHPSPITTPDSPSTAPDIRAIRSTGSSTMVLKSNSMITDIITATTTTGPEAKPLVPAALEPGCASRTYLGLKDTMEEVTGEKLGITGNGIMEEFEGSVNSSSRPKSPYDDKSVEIEGIIDLMHRSPNGEKIGGLSISSLPPNDTIANATSLSFVIDSTPNLIEQTTFFLHRFSDQSSLDHEFPTTEAVRDLLVALEVPYTPNITDSAPSNTQRMCATFNPLELNVQTFGIALCMNQDDAINDRRMSQAFRYSVETGVLQPYYGAGAPRDSVLAAVNERIAELEAVDPPNTSQNNARVYNLDFNITALSPTSSLTTTDPGPDCDSDLESMDILKLNTLAIDLNLTAPIVSSSPALDPMSASYPSTTNTIPIATSVSALTSHMSHPTLIIGTPPDSISAASADMGVVMVFRSTLDAETWRRTRDDVDTPDERQRALKQHQEVGIVRQDATELGHWAAMDMFKVSKIDLTAAKSEDKRKLENNDPPIRRRTVPEVFSSTPYPDNSRTRSPSAPQYNSGGSDSGVPDDDVHIRNPMVNAAYVGDSGRSAPVPPEDQADNLRPILVADPIAKPHPPQLAVANPVEPTSTPKEDVIGVFLVSPSYHAKESPAPGVMVAVPSHKAGPLGIPIDASD</sequence>
<organism evidence="3 4">
    <name type="scientific">Ceratobasidium theobromae</name>
    <dbReference type="NCBI Taxonomy" id="1582974"/>
    <lineage>
        <taxon>Eukaryota</taxon>
        <taxon>Fungi</taxon>
        <taxon>Dikarya</taxon>
        <taxon>Basidiomycota</taxon>
        <taxon>Agaricomycotina</taxon>
        <taxon>Agaricomycetes</taxon>
        <taxon>Cantharellales</taxon>
        <taxon>Ceratobasidiaceae</taxon>
        <taxon>Ceratobasidium</taxon>
    </lineage>
</organism>
<evidence type="ECO:0000313" key="4">
    <source>
        <dbReference type="Proteomes" id="UP000383932"/>
    </source>
</evidence>
<comment type="caution">
    <text evidence="3">The sequence shown here is derived from an EMBL/GenBank/DDBJ whole genome shotgun (WGS) entry which is preliminary data.</text>
</comment>
<dbReference type="AlphaFoldDB" id="A0A5N5QJ41"/>
<proteinExistence type="predicted"/>
<dbReference type="Proteomes" id="UP000383932">
    <property type="component" value="Unassembled WGS sequence"/>
</dbReference>
<dbReference type="EMBL" id="SSOP01000100">
    <property type="protein sequence ID" value="KAB5591543.1"/>
    <property type="molecule type" value="Genomic_DNA"/>
</dbReference>
<protein>
    <submittedName>
        <fullName evidence="3">Uncharacterized protein</fullName>
    </submittedName>
</protein>
<feature type="signal peptide" evidence="2">
    <location>
        <begin position="1"/>
        <end position="27"/>
    </location>
</feature>
<dbReference type="OrthoDB" id="3253848at2759"/>
<evidence type="ECO:0000256" key="1">
    <source>
        <dbReference type="SAM" id="MobiDB-lite"/>
    </source>
</evidence>
<keyword evidence="2" id="KW-0732">Signal</keyword>
<evidence type="ECO:0000256" key="2">
    <source>
        <dbReference type="SAM" id="SignalP"/>
    </source>
</evidence>
<keyword evidence="4" id="KW-1185">Reference proteome</keyword>